<evidence type="ECO:0000313" key="2">
    <source>
        <dbReference type="Proteomes" id="UP001221757"/>
    </source>
</evidence>
<gene>
    <name evidence="1" type="ORF">B0H17DRAFT_1140710</name>
</gene>
<dbReference type="AlphaFoldDB" id="A0AAD7D1R5"/>
<comment type="caution">
    <text evidence="1">The sequence shown here is derived from an EMBL/GenBank/DDBJ whole genome shotgun (WGS) entry which is preliminary data.</text>
</comment>
<reference evidence="1" key="1">
    <citation type="submission" date="2023-03" db="EMBL/GenBank/DDBJ databases">
        <title>Massive genome expansion in bonnet fungi (Mycena s.s.) driven by repeated elements and novel gene families across ecological guilds.</title>
        <authorList>
            <consortium name="Lawrence Berkeley National Laboratory"/>
            <person name="Harder C.B."/>
            <person name="Miyauchi S."/>
            <person name="Viragh M."/>
            <person name="Kuo A."/>
            <person name="Thoen E."/>
            <person name="Andreopoulos B."/>
            <person name="Lu D."/>
            <person name="Skrede I."/>
            <person name="Drula E."/>
            <person name="Henrissat B."/>
            <person name="Morin E."/>
            <person name="Kohler A."/>
            <person name="Barry K."/>
            <person name="LaButti K."/>
            <person name="Morin E."/>
            <person name="Salamov A."/>
            <person name="Lipzen A."/>
            <person name="Mereny Z."/>
            <person name="Hegedus B."/>
            <person name="Baldrian P."/>
            <person name="Stursova M."/>
            <person name="Weitz H."/>
            <person name="Taylor A."/>
            <person name="Grigoriev I.V."/>
            <person name="Nagy L.G."/>
            <person name="Martin F."/>
            <person name="Kauserud H."/>
        </authorList>
    </citation>
    <scope>NUCLEOTIDE SEQUENCE</scope>
    <source>
        <strain evidence="1">CBHHK067</strain>
    </source>
</reference>
<proteinExistence type="predicted"/>
<dbReference type="EMBL" id="JARKIE010000158">
    <property type="protein sequence ID" value="KAJ7674151.1"/>
    <property type="molecule type" value="Genomic_DNA"/>
</dbReference>
<sequence>MLQTQLEHFFDLLNGKWRLFGVVADVSVLHNFYPYSGTTPEQRMERRMVLSRVLQTVVEATSQWGTLEAIPLHSALHEIAVPRPAALSHSHGGCRHPGALGPSGGVCRNPLPSTHPTHSEFTHILKTSTLLEILELEGVGVVDDGEGGLQCWDNAGVHLHHHARARTEGRTVRFHAVPHAGCEAVRVLMLSRQSTILIWRAVKPNEVVKTPKSGLSYKLLARIGLSGSFY</sequence>
<name>A0AAD7D1R5_MYCRO</name>
<accession>A0AAD7D1R5</accession>
<protein>
    <submittedName>
        <fullName evidence="1">Uncharacterized protein</fullName>
    </submittedName>
</protein>
<evidence type="ECO:0000313" key="1">
    <source>
        <dbReference type="EMBL" id="KAJ7674151.1"/>
    </source>
</evidence>
<keyword evidence="2" id="KW-1185">Reference proteome</keyword>
<organism evidence="1 2">
    <name type="scientific">Mycena rosella</name>
    <name type="common">Pink bonnet</name>
    <name type="synonym">Agaricus rosellus</name>
    <dbReference type="NCBI Taxonomy" id="1033263"/>
    <lineage>
        <taxon>Eukaryota</taxon>
        <taxon>Fungi</taxon>
        <taxon>Dikarya</taxon>
        <taxon>Basidiomycota</taxon>
        <taxon>Agaricomycotina</taxon>
        <taxon>Agaricomycetes</taxon>
        <taxon>Agaricomycetidae</taxon>
        <taxon>Agaricales</taxon>
        <taxon>Marasmiineae</taxon>
        <taxon>Mycenaceae</taxon>
        <taxon>Mycena</taxon>
    </lineage>
</organism>
<dbReference type="Proteomes" id="UP001221757">
    <property type="component" value="Unassembled WGS sequence"/>
</dbReference>